<accession>A0A840AKX2</accession>
<dbReference type="EMBL" id="JACIDS010000002">
    <property type="protein sequence ID" value="MBB3930242.1"/>
    <property type="molecule type" value="Genomic_DNA"/>
</dbReference>
<dbReference type="Proteomes" id="UP000553963">
    <property type="component" value="Unassembled WGS sequence"/>
</dbReference>
<dbReference type="GO" id="GO:0016491">
    <property type="term" value="F:oxidoreductase activity"/>
    <property type="evidence" value="ECO:0007669"/>
    <property type="project" value="UniProtKB-KW"/>
</dbReference>
<dbReference type="FunFam" id="3.40.50.720:FF:000084">
    <property type="entry name" value="Short-chain dehydrogenase reductase"/>
    <property type="match status" value="1"/>
</dbReference>
<dbReference type="Gene3D" id="3.40.50.720">
    <property type="entry name" value="NAD(P)-binding Rossmann-like Domain"/>
    <property type="match status" value="1"/>
</dbReference>
<keyword evidence="2" id="KW-0560">Oxidoreductase</keyword>
<organism evidence="3 4">
    <name type="scientific">Kaistia hirudinis</name>
    <dbReference type="NCBI Taxonomy" id="1293440"/>
    <lineage>
        <taxon>Bacteria</taxon>
        <taxon>Pseudomonadati</taxon>
        <taxon>Pseudomonadota</taxon>
        <taxon>Alphaproteobacteria</taxon>
        <taxon>Hyphomicrobiales</taxon>
        <taxon>Kaistiaceae</taxon>
        <taxon>Kaistia</taxon>
    </lineage>
</organism>
<evidence type="ECO:0000256" key="2">
    <source>
        <dbReference type="ARBA" id="ARBA00023002"/>
    </source>
</evidence>
<dbReference type="InterPro" id="IPR036291">
    <property type="entry name" value="NAD(P)-bd_dom_sf"/>
</dbReference>
<dbReference type="CDD" id="cd05233">
    <property type="entry name" value="SDR_c"/>
    <property type="match status" value="1"/>
</dbReference>
<proteinExistence type="inferred from homology"/>
<dbReference type="InterPro" id="IPR020904">
    <property type="entry name" value="Sc_DH/Rdtase_CS"/>
</dbReference>
<evidence type="ECO:0000313" key="4">
    <source>
        <dbReference type="Proteomes" id="UP000553963"/>
    </source>
</evidence>
<name>A0A840AKX2_9HYPH</name>
<dbReference type="AlphaFoldDB" id="A0A840AKX2"/>
<sequence length="265" mass="28253">MEPESNTVPIMPDASTAFARYPSLAGKAVLITGGATGIGASMVEHFADQGARVGFLDIDAGAGTALAARLGGAARFLPCDVTDVDGLKAAIHAFEAESGHIDVLVNNAANDDRHRVDEVDTAYWDNRMAINLRPQFFAAQAVRPGMARAGGGSIINLGSVVVQMAAAEMVAYVAAKAAVYGLTRALAREFGPDRIRVNCLVPGWVMTERQIRLWLDEAGEQRIAERQCLPDKLVPEDIARMALFLAADDSRHCTSQSFIVDGGWV</sequence>
<evidence type="ECO:0000313" key="3">
    <source>
        <dbReference type="EMBL" id="MBB3930242.1"/>
    </source>
</evidence>
<dbReference type="PANTHER" id="PTHR43639:SF1">
    <property type="entry name" value="SHORT-CHAIN DEHYDROGENASE_REDUCTASE FAMILY PROTEIN"/>
    <property type="match status" value="1"/>
</dbReference>
<dbReference type="PRINTS" id="PR00081">
    <property type="entry name" value="GDHRDH"/>
</dbReference>
<keyword evidence="4" id="KW-1185">Reference proteome</keyword>
<dbReference type="PRINTS" id="PR00080">
    <property type="entry name" value="SDRFAMILY"/>
</dbReference>
<dbReference type="Pfam" id="PF13561">
    <property type="entry name" value="adh_short_C2"/>
    <property type="match status" value="1"/>
</dbReference>
<dbReference type="RefSeq" id="WP_246409316.1">
    <property type="nucleotide sequence ID" value="NZ_JACIDS010000002.1"/>
</dbReference>
<dbReference type="PANTHER" id="PTHR43639">
    <property type="entry name" value="OXIDOREDUCTASE, SHORT-CHAIN DEHYDROGENASE/REDUCTASE FAMILY (AFU_ORTHOLOGUE AFUA_5G02870)"/>
    <property type="match status" value="1"/>
</dbReference>
<dbReference type="InterPro" id="IPR002347">
    <property type="entry name" value="SDR_fam"/>
</dbReference>
<protein>
    <submittedName>
        <fullName evidence="3">NAD(P)-dependent dehydrogenase (Short-subunit alcohol dehydrogenase family)</fullName>
    </submittedName>
</protein>
<comment type="caution">
    <text evidence="3">The sequence shown here is derived from an EMBL/GenBank/DDBJ whole genome shotgun (WGS) entry which is preliminary data.</text>
</comment>
<evidence type="ECO:0000256" key="1">
    <source>
        <dbReference type="ARBA" id="ARBA00006484"/>
    </source>
</evidence>
<gene>
    <name evidence="3" type="ORF">GGR25_001281</name>
</gene>
<dbReference type="SUPFAM" id="SSF51735">
    <property type="entry name" value="NAD(P)-binding Rossmann-fold domains"/>
    <property type="match status" value="1"/>
</dbReference>
<dbReference type="PROSITE" id="PS00061">
    <property type="entry name" value="ADH_SHORT"/>
    <property type="match status" value="1"/>
</dbReference>
<reference evidence="3 4" key="1">
    <citation type="submission" date="2020-08" db="EMBL/GenBank/DDBJ databases">
        <title>Genomic Encyclopedia of Type Strains, Phase IV (KMG-IV): sequencing the most valuable type-strain genomes for metagenomic binning, comparative biology and taxonomic classification.</title>
        <authorList>
            <person name="Goeker M."/>
        </authorList>
    </citation>
    <scope>NUCLEOTIDE SEQUENCE [LARGE SCALE GENOMIC DNA]</scope>
    <source>
        <strain evidence="3 4">DSM 25966</strain>
    </source>
</reference>
<comment type="similarity">
    <text evidence="1">Belongs to the short-chain dehydrogenases/reductases (SDR) family.</text>
</comment>